<dbReference type="Proteomes" id="UP000245765">
    <property type="component" value="Unassembled WGS sequence"/>
</dbReference>
<feature type="region of interest" description="Disordered" evidence="1">
    <location>
        <begin position="39"/>
        <end position="63"/>
    </location>
</feature>
<accession>A0A317FEB2</accession>
<evidence type="ECO:0000313" key="3">
    <source>
        <dbReference type="Proteomes" id="UP000245765"/>
    </source>
</evidence>
<evidence type="ECO:0000313" key="2">
    <source>
        <dbReference type="EMBL" id="PWS36279.1"/>
    </source>
</evidence>
<evidence type="ECO:0000256" key="1">
    <source>
        <dbReference type="SAM" id="MobiDB-lite"/>
    </source>
</evidence>
<reference evidence="3" key="1">
    <citation type="submission" date="2018-05" db="EMBL/GenBank/DDBJ databases">
        <authorList>
            <person name="Du Z."/>
            <person name="Wang X."/>
        </authorList>
    </citation>
    <scope>NUCLEOTIDE SEQUENCE [LARGE SCALE GENOMIC DNA]</scope>
    <source>
        <strain evidence="3">CQN31</strain>
    </source>
</reference>
<keyword evidence="3" id="KW-1185">Reference proteome</keyword>
<dbReference type="EMBL" id="QGNA01000003">
    <property type="protein sequence ID" value="PWS36279.1"/>
    <property type="molecule type" value="Genomic_DNA"/>
</dbReference>
<proteinExistence type="predicted"/>
<comment type="caution">
    <text evidence="2">The sequence shown here is derived from an EMBL/GenBank/DDBJ whole genome shotgun (WGS) entry which is preliminary data.</text>
</comment>
<organism evidence="2 3">
    <name type="scientific">Falsiroseomonas bella</name>
    <dbReference type="NCBI Taxonomy" id="2184016"/>
    <lineage>
        <taxon>Bacteria</taxon>
        <taxon>Pseudomonadati</taxon>
        <taxon>Pseudomonadota</taxon>
        <taxon>Alphaproteobacteria</taxon>
        <taxon>Acetobacterales</taxon>
        <taxon>Roseomonadaceae</taxon>
        <taxon>Falsiroseomonas</taxon>
    </lineage>
</organism>
<protein>
    <submittedName>
        <fullName evidence="2">Uncharacterized protein</fullName>
    </submittedName>
</protein>
<feature type="compositionally biased region" description="Gly residues" evidence="1">
    <location>
        <begin position="52"/>
        <end position="63"/>
    </location>
</feature>
<sequence length="63" mass="6924">MKDAIVKERCDCPPAQRLRPCADCPWPRGAKRDQQAEELGLDIPTFLRRQGGEGPRGGGCCGR</sequence>
<dbReference type="AlphaFoldDB" id="A0A317FEB2"/>
<gene>
    <name evidence="2" type="ORF">DFH01_13955</name>
</gene>
<dbReference type="RefSeq" id="WP_109871073.1">
    <property type="nucleotide sequence ID" value="NZ_QGNA01000003.1"/>
</dbReference>
<name>A0A317FEB2_9PROT</name>